<reference evidence="2 4" key="1">
    <citation type="submission" date="2018-11" db="EMBL/GenBank/DDBJ databases">
        <title>Genomes From Bacteria Associated with the Canine Oral Cavity: a Test Case for Automated Genome-Based Taxonomic Assignment.</title>
        <authorList>
            <person name="Coil D.A."/>
            <person name="Jospin G."/>
            <person name="Darling A.E."/>
            <person name="Wallis C."/>
            <person name="Davis I.J."/>
            <person name="Harris S."/>
            <person name="Eisen J.A."/>
            <person name="Holcombe L.J."/>
            <person name="O'Flynn C."/>
        </authorList>
    </citation>
    <scope>NUCLEOTIDE SEQUENCE [LARGE SCALE GENOMIC DNA]</scope>
    <source>
        <strain evidence="2 4">OH1047_COT-310</strain>
    </source>
</reference>
<reference evidence="3 5" key="2">
    <citation type="submission" date="2019-02" db="EMBL/GenBank/DDBJ databases">
        <authorList>
            <consortium name="Pathogen Informatics"/>
        </authorList>
    </citation>
    <scope>NUCLEOTIDE SEQUENCE [LARGE SCALE GENOMIC DNA]</scope>
    <source>
        <strain evidence="3 5">3012STDY7078512</strain>
    </source>
</reference>
<dbReference type="EMBL" id="CAACYH010000004">
    <property type="protein sequence ID" value="VFB13938.1"/>
    <property type="molecule type" value="Genomic_DNA"/>
</dbReference>
<dbReference type="RefSeq" id="WP_125238090.1">
    <property type="nucleotide sequence ID" value="NZ_CAUSQV010000001.1"/>
</dbReference>
<dbReference type="Proteomes" id="UP000396835">
    <property type="component" value="Unassembled WGS sequence"/>
</dbReference>
<evidence type="ECO:0000256" key="1">
    <source>
        <dbReference type="SAM" id="SignalP"/>
    </source>
</evidence>
<keyword evidence="1" id="KW-0732">Signal</keyword>
<evidence type="ECO:0000313" key="2">
    <source>
        <dbReference type="EMBL" id="RRD93415.1"/>
    </source>
</evidence>
<evidence type="ECO:0000313" key="5">
    <source>
        <dbReference type="Proteomes" id="UP000396835"/>
    </source>
</evidence>
<evidence type="ECO:0000313" key="4">
    <source>
        <dbReference type="Proteomes" id="UP000279562"/>
    </source>
</evidence>
<protein>
    <recommendedName>
        <fullName evidence="6">Lipoprotein</fullName>
    </recommendedName>
</protein>
<dbReference type="OrthoDB" id="1038392at2"/>
<sequence length="119" mass="13647">MKATFWTVLMIVCLSALYSCGNMGSGSKSTDNSHPFAGTFITETGIRFELHEDSTTLITFSDSVTYESTWKACKSEDNLEYANIEFAGNQEYYYLRNGKLYRSEREMRHDTMGVEVKYQ</sequence>
<evidence type="ECO:0008006" key="6">
    <source>
        <dbReference type="Google" id="ProtNLM"/>
    </source>
</evidence>
<dbReference type="AlphaFoldDB" id="A0A3P2AF49"/>
<proteinExistence type="predicted"/>
<organism evidence="2 4">
    <name type="scientific">Prevotella heparinolytica</name>
    <dbReference type="NCBI Taxonomy" id="28113"/>
    <lineage>
        <taxon>Bacteria</taxon>
        <taxon>Pseudomonadati</taxon>
        <taxon>Bacteroidota</taxon>
        <taxon>Bacteroidia</taxon>
        <taxon>Bacteroidales</taxon>
        <taxon>Bacteroidaceae</taxon>
        <taxon>Bacteroides</taxon>
    </lineage>
</organism>
<name>A0A3P2AF49_9BACE</name>
<evidence type="ECO:0000313" key="3">
    <source>
        <dbReference type="EMBL" id="VFB13938.1"/>
    </source>
</evidence>
<dbReference type="EMBL" id="RQYF01000001">
    <property type="protein sequence ID" value="RRD93415.1"/>
    <property type="molecule type" value="Genomic_DNA"/>
</dbReference>
<feature type="chain" id="PRO_5036341185" description="Lipoprotein" evidence="1">
    <location>
        <begin position="25"/>
        <end position="119"/>
    </location>
</feature>
<dbReference type="PROSITE" id="PS51257">
    <property type="entry name" value="PROKAR_LIPOPROTEIN"/>
    <property type="match status" value="1"/>
</dbReference>
<keyword evidence="4" id="KW-1185">Reference proteome</keyword>
<accession>A0A3P2AF49</accession>
<gene>
    <name evidence="2" type="ORF">EII33_00755</name>
    <name evidence="3" type="ORF">NCTC7812_01471</name>
</gene>
<feature type="signal peptide" evidence="1">
    <location>
        <begin position="1"/>
        <end position="24"/>
    </location>
</feature>
<dbReference type="Proteomes" id="UP000279562">
    <property type="component" value="Unassembled WGS sequence"/>
</dbReference>